<organism evidence="2 3">
    <name type="scientific">Ramlibacter agri</name>
    <dbReference type="NCBI Taxonomy" id="2728837"/>
    <lineage>
        <taxon>Bacteria</taxon>
        <taxon>Pseudomonadati</taxon>
        <taxon>Pseudomonadota</taxon>
        <taxon>Betaproteobacteria</taxon>
        <taxon>Burkholderiales</taxon>
        <taxon>Comamonadaceae</taxon>
        <taxon>Ramlibacter</taxon>
    </lineage>
</organism>
<gene>
    <name evidence="2" type="ORF">HHL11_33095</name>
</gene>
<evidence type="ECO:0000313" key="2">
    <source>
        <dbReference type="EMBL" id="NML48619.1"/>
    </source>
</evidence>
<protein>
    <submittedName>
        <fullName evidence="2">Uncharacterized protein</fullName>
    </submittedName>
</protein>
<dbReference type="EMBL" id="JABBFX010000006">
    <property type="protein sequence ID" value="NML48619.1"/>
    <property type="molecule type" value="Genomic_DNA"/>
</dbReference>
<name>A0A848HGR1_9BURK</name>
<evidence type="ECO:0000256" key="1">
    <source>
        <dbReference type="SAM" id="Phobius"/>
    </source>
</evidence>
<feature type="transmembrane region" description="Helical" evidence="1">
    <location>
        <begin position="31"/>
        <end position="47"/>
    </location>
</feature>
<dbReference type="AlphaFoldDB" id="A0A848HGR1"/>
<evidence type="ECO:0000313" key="3">
    <source>
        <dbReference type="Proteomes" id="UP000541185"/>
    </source>
</evidence>
<sequence length="54" mass="5771">MNRPWEKHLSLAIALASIAFALGVLWRPGAGAAVGAAAVFVALRPLFRNRGTRK</sequence>
<keyword evidence="1" id="KW-1133">Transmembrane helix</keyword>
<keyword evidence="1" id="KW-0812">Transmembrane</keyword>
<reference evidence="2 3" key="1">
    <citation type="submission" date="2020-04" db="EMBL/GenBank/DDBJ databases">
        <title>Ramlibacter sp. G-1-2-2 isolated from soil.</title>
        <authorList>
            <person name="Dahal R.H."/>
        </authorList>
    </citation>
    <scope>NUCLEOTIDE SEQUENCE [LARGE SCALE GENOMIC DNA]</scope>
    <source>
        <strain evidence="2 3">G-1-2-2</strain>
    </source>
</reference>
<dbReference type="Proteomes" id="UP000541185">
    <property type="component" value="Unassembled WGS sequence"/>
</dbReference>
<accession>A0A848HGR1</accession>
<keyword evidence="1" id="KW-0472">Membrane</keyword>
<proteinExistence type="predicted"/>
<comment type="caution">
    <text evidence="2">The sequence shown here is derived from an EMBL/GenBank/DDBJ whole genome shotgun (WGS) entry which is preliminary data.</text>
</comment>
<dbReference type="RefSeq" id="WP_169422952.1">
    <property type="nucleotide sequence ID" value="NZ_JABBFX010000006.1"/>
</dbReference>
<keyword evidence="3" id="KW-1185">Reference proteome</keyword>